<dbReference type="GO" id="GO:0006400">
    <property type="term" value="P:tRNA modification"/>
    <property type="evidence" value="ECO:0007669"/>
    <property type="project" value="InterPro"/>
</dbReference>
<proteinExistence type="inferred from homology"/>
<dbReference type="FunFam" id="3.40.50.620:FF:000093">
    <property type="entry name" value="Glutamyl-Q tRNA(Asp) synthetase"/>
    <property type="match status" value="1"/>
</dbReference>
<feature type="binding site" evidence="7">
    <location>
        <position position="98"/>
    </location>
    <ligand>
        <name>Zn(2+)</name>
        <dbReference type="ChEBI" id="CHEBI:29105"/>
    </ligand>
</feature>
<feature type="binding site" evidence="7">
    <location>
        <position position="114"/>
    </location>
    <ligand>
        <name>Zn(2+)</name>
        <dbReference type="ChEBI" id="CHEBI:29105"/>
    </ligand>
</feature>
<dbReference type="GO" id="GO:0004818">
    <property type="term" value="F:glutamate-tRNA ligase activity"/>
    <property type="evidence" value="ECO:0007669"/>
    <property type="project" value="TreeGrafter"/>
</dbReference>
<evidence type="ECO:0000256" key="5">
    <source>
        <dbReference type="ARBA" id="ARBA00022840"/>
    </source>
</evidence>
<feature type="binding site" evidence="7">
    <location>
        <position position="231"/>
    </location>
    <ligand>
        <name>ATP</name>
        <dbReference type="ChEBI" id="CHEBI:30616"/>
    </ligand>
</feature>
<evidence type="ECO:0000256" key="3">
    <source>
        <dbReference type="ARBA" id="ARBA00022741"/>
    </source>
</evidence>
<name>A0A1H4GJ88_9GAMM</name>
<feature type="short sequence motif" description="'HIGH' region" evidence="7">
    <location>
        <begin position="9"/>
        <end position="19"/>
    </location>
</feature>
<comment type="function">
    <text evidence="7">Catalyzes the tRNA-independent activation of glutamate in presence of ATP and the subsequent transfer of glutamate onto a tRNA(Asp). Glutamate is transferred on the 2-amino-5-(4,5-dihydroxy-2-cyclopenten-1-yl) moiety of the queuosine in the wobble position of the QUC anticodon.</text>
</comment>
<reference evidence="11" key="1">
    <citation type="submission" date="2016-10" db="EMBL/GenBank/DDBJ databases">
        <authorList>
            <person name="Varghese N."/>
            <person name="Submissions S."/>
        </authorList>
    </citation>
    <scope>NUCLEOTIDE SEQUENCE [LARGE SCALE GENOMIC DNA]</scope>
    <source>
        <strain evidence="11">DSM 11526</strain>
    </source>
</reference>
<keyword evidence="6 7" id="KW-0030">Aminoacyl-tRNA synthetase</keyword>
<feature type="binding site" evidence="7">
    <location>
        <position position="172"/>
    </location>
    <ligand>
        <name>L-glutamate</name>
        <dbReference type="ChEBI" id="CHEBI:29985"/>
    </ligand>
</feature>
<accession>A0A1H4GJ88</accession>
<protein>
    <recommendedName>
        <fullName evidence="7">Glutamyl-Q tRNA(Asp) synthetase</fullName>
        <shortName evidence="7">Glu-Q-RSs</shortName>
        <ecNumber evidence="7">6.1.1.-</ecNumber>
    </recommendedName>
</protein>
<dbReference type="Gene3D" id="3.40.50.620">
    <property type="entry name" value="HUPs"/>
    <property type="match status" value="1"/>
</dbReference>
<dbReference type="NCBIfam" id="TIGR03838">
    <property type="entry name" value="queuosine_YadB"/>
    <property type="match status" value="1"/>
</dbReference>
<dbReference type="NCBIfam" id="NF004314">
    <property type="entry name" value="PRK05710.1-3"/>
    <property type="match status" value="1"/>
</dbReference>
<keyword evidence="1 7" id="KW-0436">Ligase</keyword>
<feature type="binding site" evidence="7">
    <location>
        <position position="118"/>
    </location>
    <ligand>
        <name>Zn(2+)</name>
        <dbReference type="ChEBI" id="CHEBI:29105"/>
    </ligand>
</feature>
<dbReference type="GO" id="GO:0005524">
    <property type="term" value="F:ATP binding"/>
    <property type="evidence" value="ECO:0007669"/>
    <property type="project" value="UniProtKB-KW"/>
</dbReference>
<feature type="binding site" evidence="7">
    <location>
        <position position="190"/>
    </location>
    <ligand>
        <name>L-glutamate</name>
        <dbReference type="ChEBI" id="CHEBI:29985"/>
    </ligand>
</feature>
<dbReference type="InterPro" id="IPR020058">
    <property type="entry name" value="Glu/Gln-tRNA-synth_Ib_cat-dom"/>
</dbReference>
<dbReference type="Proteomes" id="UP000242469">
    <property type="component" value="Unassembled WGS sequence"/>
</dbReference>
<keyword evidence="3 7" id="KW-0547">Nucleotide-binding</keyword>
<comment type="cofactor">
    <cofactor evidence="7">
        <name>Zn(2+)</name>
        <dbReference type="ChEBI" id="CHEBI:29105"/>
    </cofactor>
    <text evidence="7">Binds 1 zinc ion per subunit.</text>
</comment>
<dbReference type="GO" id="GO:0008270">
    <property type="term" value="F:zinc ion binding"/>
    <property type="evidence" value="ECO:0007669"/>
    <property type="project" value="UniProtKB-UniRule"/>
</dbReference>
<keyword evidence="5 7" id="KW-0067">ATP-binding</keyword>
<dbReference type="EMBL" id="FNRJ01000017">
    <property type="protein sequence ID" value="SEB09689.1"/>
    <property type="molecule type" value="Genomic_DNA"/>
</dbReference>
<dbReference type="PANTHER" id="PTHR43311">
    <property type="entry name" value="GLUTAMATE--TRNA LIGASE"/>
    <property type="match status" value="1"/>
</dbReference>
<dbReference type="HAMAP" id="MF_01428">
    <property type="entry name" value="Glu_Q_tRNA_synth"/>
    <property type="match status" value="1"/>
</dbReference>
<feature type="binding site" evidence="7">
    <location>
        <begin position="6"/>
        <end position="10"/>
    </location>
    <ligand>
        <name>L-glutamate</name>
        <dbReference type="ChEBI" id="CHEBI:29985"/>
    </ligand>
</feature>
<feature type="binding site" evidence="7">
    <location>
        <position position="100"/>
    </location>
    <ligand>
        <name>Zn(2+)</name>
        <dbReference type="ChEBI" id="CHEBI:29105"/>
    </ligand>
</feature>
<evidence type="ECO:0000256" key="8">
    <source>
        <dbReference type="RuleBase" id="RU363037"/>
    </source>
</evidence>
<keyword evidence="8" id="KW-0648">Protein biosynthesis</keyword>
<evidence type="ECO:0000256" key="1">
    <source>
        <dbReference type="ARBA" id="ARBA00022598"/>
    </source>
</evidence>
<comment type="similarity">
    <text evidence="7">Belongs to the class-I aminoacyl-tRNA synthetase family. GluQ subfamily.</text>
</comment>
<organism evidence="10 11">
    <name type="scientific">Marinobacterium iners DSM 11526</name>
    <dbReference type="NCBI Taxonomy" id="1122198"/>
    <lineage>
        <taxon>Bacteria</taxon>
        <taxon>Pseudomonadati</taxon>
        <taxon>Pseudomonadota</taxon>
        <taxon>Gammaproteobacteria</taxon>
        <taxon>Oceanospirillales</taxon>
        <taxon>Oceanospirillaceae</taxon>
        <taxon>Marinobacterium</taxon>
    </lineage>
</organism>
<dbReference type="InterPro" id="IPR000924">
    <property type="entry name" value="Glu/Gln-tRNA-synth"/>
</dbReference>
<dbReference type="STRING" id="1122198.SAMN02745729_11718"/>
<dbReference type="Pfam" id="PF00749">
    <property type="entry name" value="tRNA-synt_1c"/>
    <property type="match status" value="1"/>
</dbReference>
<dbReference type="InterPro" id="IPR049940">
    <property type="entry name" value="GluQ/Sye"/>
</dbReference>
<keyword evidence="2 7" id="KW-0479">Metal-binding</keyword>
<feature type="domain" description="Glutamyl/glutaminyl-tRNA synthetase class Ib catalytic" evidence="9">
    <location>
        <begin position="6"/>
        <end position="270"/>
    </location>
</feature>
<evidence type="ECO:0000256" key="4">
    <source>
        <dbReference type="ARBA" id="ARBA00022833"/>
    </source>
</evidence>
<dbReference type="PANTHER" id="PTHR43311:SF1">
    <property type="entry name" value="GLUTAMYL-Q TRNA(ASP) SYNTHETASE"/>
    <property type="match status" value="1"/>
</dbReference>
<dbReference type="RefSeq" id="WP_091827640.1">
    <property type="nucleotide sequence ID" value="NZ_FNRJ01000017.1"/>
</dbReference>
<evidence type="ECO:0000313" key="11">
    <source>
        <dbReference type="Proteomes" id="UP000242469"/>
    </source>
</evidence>
<dbReference type="AlphaFoldDB" id="A0A1H4GJ88"/>
<sequence>MSCIGRFAPSPTGPLHFGSLLAALASYLDMRSRNGEWLLRIEDLDPPREQPGAVDSILHTLDAFGLHWDGPVIYQSTRLKCYQDALEQLLDQGTAYRCSCSRKQLRTRGVTGLYDGHCRRHPPSASASCAVRVIHPQAEQQFHDRIQGFRTYDWQNDRGDFVVFRRDGLFAYQLAVVVDDAAAGVTDIVRGSDLIDETPHQIALQTLLGYSTPQYAHIPVITNPAGQKLSKQNLAPAIDPGQRQQLLLRALSLLGQKPPADLATASRDELLSWAITHWNITAVPGTLSLCEPET</sequence>
<dbReference type="OrthoDB" id="9807503at2"/>
<dbReference type="PRINTS" id="PR00987">
    <property type="entry name" value="TRNASYNTHGLU"/>
</dbReference>
<keyword evidence="4 7" id="KW-0862">Zinc</keyword>
<evidence type="ECO:0000256" key="2">
    <source>
        <dbReference type="ARBA" id="ARBA00022723"/>
    </source>
</evidence>
<evidence type="ECO:0000259" key="9">
    <source>
        <dbReference type="Pfam" id="PF00749"/>
    </source>
</evidence>
<dbReference type="SUPFAM" id="SSF52374">
    <property type="entry name" value="Nucleotidylyl transferase"/>
    <property type="match status" value="1"/>
</dbReference>
<dbReference type="InterPro" id="IPR022380">
    <property type="entry name" value="Glu-Q_tRNA(Asp)_Synthase"/>
</dbReference>
<evidence type="ECO:0000256" key="7">
    <source>
        <dbReference type="HAMAP-Rule" id="MF_01428"/>
    </source>
</evidence>
<gene>
    <name evidence="7" type="primary">gluQ</name>
    <name evidence="10" type="ORF">SAMN02745729_11718</name>
</gene>
<dbReference type="GO" id="GO:0006424">
    <property type="term" value="P:glutamyl-tRNA aminoacylation"/>
    <property type="evidence" value="ECO:0007669"/>
    <property type="project" value="InterPro"/>
</dbReference>
<feature type="short sequence motif" description="'KMSKS' region" evidence="7">
    <location>
        <begin position="228"/>
        <end position="232"/>
    </location>
</feature>
<feature type="binding site" evidence="7">
    <location>
        <position position="42"/>
    </location>
    <ligand>
        <name>L-glutamate</name>
        <dbReference type="ChEBI" id="CHEBI:29985"/>
    </ligand>
</feature>
<keyword evidence="11" id="KW-1185">Reference proteome</keyword>
<dbReference type="GO" id="GO:0005829">
    <property type="term" value="C:cytosol"/>
    <property type="evidence" value="ECO:0007669"/>
    <property type="project" value="TreeGrafter"/>
</dbReference>
<dbReference type="EC" id="6.1.1.-" evidence="7"/>
<evidence type="ECO:0000256" key="6">
    <source>
        <dbReference type="ARBA" id="ARBA00023146"/>
    </source>
</evidence>
<dbReference type="InterPro" id="IPR014729">
    <property type="entry name" value="Rossmann-like_a/b/a_fold"/>
</dbReference>
<evidence type="ECO:0000313" key="10">
    <source>
        <dbReference type="EMBL" id="SEB09689.1"/>
    </source>
</evidence>